<feature type="compositionally biased region" description="Polar residues" evidence="1">
    <location>
        <begin position="47"/>
        <end position="61"/>
    </location>
</feature>
<organism evidence="2 3">
    <name type="scientific">Gymnopus androsaceus JB14</name>
    <dbReference type="NCBI Taxonomy" id="1447944"/>
    <lineage>
        <taxon>Eukaryota</taxon>
        <taxon>Fungi</taxon>
        <taxon>Dikarya</taxon>
        <taxon>Basidiomycota</taxon>
        <taxon>Agaricomycotina</taxon>
        <taxon>Agaricomycetes</taxon>
        <taxon>Agaricomycetidae</taxon>
        <taxon>Agaricales</taxon>
        <taxon>Marasmiineae</taxon>
        <taxon>Omphalotaceae</taxon>
        <taxon>Gymnopus</taxon>
    </lineage>
</organism>
<feature type="compositionally biased region" description="Polar residues" evidence="1">
    <location>
        <begin position="88"/>
        <end position="100"/>
    </location>
</feature>
<evidence type="ECO:0000313" key="3">
    <source>
        <dbReference type="Proteomes" id="UP000799118"/>
    </source>
</evidence>
<dbReference type="EMBL" id="ML770190">
    <property type="protein sequence ID" value="KAE9384225.1"/>
    <property type="molecule type" value="Genomic_DNA"/>
</dbReference>
<evidence type="ECO:0000313" key="2">
    <source>
        <dbReference type="EMBL" id="KAE9384225.1"/>
    </source>
</evidence>
<reference evidence="2" key="1">
    <citation type="journal article" date="2019" name="Environ. Microbiol.">
        <title>Fungal ecological strategies reflected in gene transcription - a case study of two litter decomposers.</title>
        <authorList>
            <person name="Barbi F."/>
            <person name="Kohler A."/>
            <person name="Barry K."/>
            <person name="Baskaran P."/>
            <person name="Daum C."/>
            <person name="Fauchery L."/>
            <person name="Ihrmark K."/>
            <person name="Kuo A."/>
            <person name="LaButti K."/>
            <person name="Lipzen A."/>
            <person name="Morin E."/>
            <person name="Grigoriev I.V."/>
            <person name="Henrissat B."/>
            <person name="Lindahl B."/>
            <person name="Martin F."/>
        </authorList>
    </citation>
    <scope>NUCLEOTIDE SEQUENCE</scope>
    <source>
        <strain evidence="2">JB14</strain>
    </source>
</reference>
<dbReference type="AlphaFoldDB" id="A0A6A4GG01"/>
<accession>A0A6A4GG01</accession>
<name>A0A6A4GG01_9AGAR</name>
<protein>
    <submittedName>
        <fullName evidence="2">Uncharacterized protein</fullName>
    </submittedName>
</protein>
<feature type="region of interest" description="Disordered" evidence="1">
    <location>
        <begin position="1"/>
        <end position="115"/>
    </location>
</feature>
<evidence type="ECO:0000256" key="1">
    <source>
        <dbReference type="SAM" id="MobiDB-lite"/>
    </source>
</evidence>
<gene>
    <name evidence="2" type="ORF">BT96DRAFT_674615</name>
</gene>
<sequence>MDHYKEARNKFRLVRPHPSSPTRRRIPLPTPSATQHTLIPLLPSLYINHSSQNTNPDQPTARQLGQQRRREREHQEKLQKHKEESIKADSTSRQLAQQQRCEQDCQKRRLTSKHQ</sequence>
<feature type="compositionally biased region" description="Basic and acidic residues" evidence="1">
    <location>
        <begin position="68"/>
        <end position="87"/>
    </location>
</feature>
<dbReference type="Proteomes" id="UP000799118">
    <property type="component" value="Unassembled WGS sequence"/>
</dbReference>
<proteinExistence type="predicted"/>
<keyword evidence="3" id="KW-1185">Reference proteome</keyword>